<gene>
    <name evidence="2" type="ORF">Prum_087600</name>
</gene>
<keyword evidence="1" id="KW-0732">Signal</keyword>
<evidence type="ECO:0000256" key="1">
    <source>
        <dbReference type="SAM" id="SignalP"/>
    </source>
</evidence>
<keyword evidence="3" id="KW-1185">Reference proteome</keyword>
<dbReference type="Proteomes" id="UP000482960">
    <property type="component" value="Unassembled WGS sequence"/>
</dbReference>
<sequence>MSITRPIPVLTALLLIVATAAIPQTPAMASPACPTDGIPFSNQLSNGNVKIGRLDPATGASGTACGVVVFTPELTLKATIPKRTSCSSRCPCPSTSWA</sequence>
<dbReference type="AlphaFoldDB" id="A0A6V8LJR9"/>
<evidence type="ECO:0000313" key="2">
    <source>
        <dbReference type="EMBL" id="GFJ95118.1"/>
    </source>
</evidence>
<dbReference type="EMBL" id="BLPG01000001">
    <property type="protein sequence ID" value="GFJ95118.1"/>
    <property type="molecule type" value="Genomic_DNA"/>
</dbReference>
<evidence type="ECO:0000313" key="3">
    <source>
        <dbReference type="Proteomes" id="UP000482960"/>
    </source>
</evidence>
<reference evidence="2 3" key="2">
    <citation type="submission" date="2020-03" db="EMBL/GenBank/DDBJ databases">
        <authorList>
            <person name="Ichikawa N."/>
            <person name="Kimura A."/>
            <person name="Kitahashi Y."/>
            <person name="Uohara A."/>
        </authorList>
    </citation>
    <scope>NUCLEOTIDE SEQUENCE [LARGE SCALE GENOMIC DNA]</scope>
    <source>
        <strain evidence="2 3">NBRC 108638</strain>
    </source>
</reference>
<accession>A0A6V8LJR9</accession>
<comment type="caution">
    <text evidence="2">The sequence shown here is derived from an EMBL/GenBank/DDBJ whole genome shotgun (WGS) entry which is preliminary data.</text>
</comment>
<feature type="chain" id="PRO_5028889197" evidence="1">
    <location>
        <begin position="30"/>
        <end position="98"/>
    </location>
</feature>
<reference evidence="2 3" key="1">
    <citation type="submission" date="2020-03" db="EMBL/GenBank/DDBJ databases">
        <title>Whole genome shotgun sequence of Phytohabitans rumicis NBRC 108638.</title>
        <authorList>
            <person name="Komaki H."/>
            <person name="Tamura T."/>
        </authorList>
    </citation>
    <scope>NUCLEOTIDE SEQUENCE [LARGE SCALE GENOMIC DNA]</scope>
    <source>
        <strain evidence="2 3">NBRC 108638</strain>
    </source>
</reference>
<proteinExistence type="predicted"/>
<feature type="signal peptide" evidence="1">
    <location>
        <begin position="1"/>
        <end position="29"/>
    </location>
</feature>
<organism evidence="2 3">
    <name type="scientific">Phytohabitans rumicis</name>
    <dbReference type="NCBI Taxonomy" id="1076125"/>
    <lineage>
        <taxon>Bacteria</taxon>
        <taxon>Bacillati</taxon>
        <taxon>Actinomycetota</taxon>
        <taxon>Actinomycetes</taxon>
        <taxon>Micromonosporales</taxon>
        <taxon>Micromonosporaceae</taxon>
    </lineage>
</organism>
<name>A0A6V8LJR9_9ACTN</name>
<dbReference type="RefSeq" id="WP_173082545.1">
    <property type="nucleotide sequence ID" value="NZ_BLPG01000001.1"/>
</dbReference>
<protein>
    <submittedName>
        <fullName evidence="2">Uncharacterized protein</fullName>
    </submittedName>
</protein>